<name>A0A067MFC5_BOTB1</name>
<dbReference type="FunCoup" id="A0A067MFC5">
    <property type="interactions" value="516"/>
</dbReference>
<feature type="compositionally biased region" description="Acidic residues" evidence="7">
    <location>
        <begin position="305"/>
        <end position="314"/>
    </location>
</feature>
<dbReference type="Proteomes" id="UP000027195">
    <property type="component" value="Unassembled WGS sequence"/>
</dbReference>
<keyword evidence="5" id="KW-0687">Ribonucleoprotein</keyword>
<feature type="compositionally biased region" description="Basic and acidic residues" evidence="7">
    <location>
        <begin position="315"/>
        <end position="326"/>
    </location>
</feature>
<keyword evidence="9" id="KW-1185">Reference proteome</keyword>
<comment type="subcellular location">
    <subcellularLocation>
        <location evidence="1">Nucleus</location>
        <location evidence="1">Nucleolus</location>
    </subcellularLocation>
</comment>
<dbReference type="PANTHER" id="PTHR17039">
    <property type="entry name" value="U3 SMALL NUCLEOLAR RIBONUCLEOPROTEIN PROTEIN MPP10"/>
    <property type="match status" value="1"/>
</dbReference>
<evidence type="ECO:0000256" key="3">
    <source>
        <dbReference type="ARBA" id="ARBA00022552"/>
    </source>
</evidence>
<feature type="region of interest" description="Disordered" evidence="7">
    <location>
        <begin position="166"/>
        <end position="391"/>
    </location>
</feature>
<dbReference type="AlphaFoldDB" id="A0A067MFC5"/>
<dbReference type="InterPro" id="IPR012173">
    <property type="entry name" value="Mpp10"/>
</dbReference>
<feature type="compositionally biased region" description="Basic and acidic residues" evidence="7">
    <location>
        <begin position="745"/>
        <end position="755"/>
    </location>
</feature>
<evidence type="ECO:0000313" key="8">
    <source>
        <dbReference type="EMBL" id="KDQ14483.1"/>
    </source>
</evidence>
<dbReference type="OrthoDB" id="445326at2759"/>
<feature type="compositionally biased region" description="Acidic residues" evidence="7">
    <location>
        <begin position="182"/>
        <end position="222"/>
    </location>
</feature>
<feature type="compositionally biased region" description="Polar residues" evidence="7">
    <location>
        <begin position="807"/>
        <end position="823"/>
    </location>
</feature>
<evidence type="ECO:0000313" key="9">
    <source>
        <dbReference type="Proteomes" id="UP000027195"/>
    </source>
</evidence>
<feature type="region of interest" description="Disordered" evidence="7">
    <location>
        <begin position="420"/>
        <end position="512"/>
    </location>
</feature>
<dbReference type="GO" id="GO:0032040">
    <property type="term" value="C:small-subunit processome"/>
    <property type="evidence" value="ECO:0007669"/>
    <property type="project" value="TreeGrafter"/>
</dbReference>
<organism evidence="8 9">
    <name type="scientific">Botryobasidium botryosum (strain FD-172 SS1)</name>
    <dbReference type="NCBI Taxonomy" id="930990"/>
    <lineage>
        <taxon>Eukaryota</taxon>
        <taxon>Fungi</taxon>
        <taxon>Dikarya</taxon>
        <taxon>Basidiomycota</taxon>
        <taxon>Agaricomycotina</taxon>
        <taxon>Agaricomycetes</taxon>
        <taxon>Cantharellales</taxon>
        <taxon>Botryobasidiaceae</taxon>
        <taxon>Botryobasidium</taxon>
    </lineage>
</organism>
<keyword evidence="4" id="KW-0539">Nucleus</keyword>
<accession>A0A067MFC5</accession>
<evidence type="ECO:0000256" key="5">
    <source>
        <dbReference type="ARBA" id="ARBA00023274"/>
    </source>
</evidence>
<dbReference type="STRING" id="930990.A0A067MFC5"/>
<gene>
    <name evidence="8" type="ORF">BOTBODRAFT_159349</name>
</gene>
<comment type="similarity">
    <text evidence="6">Belongs to the MPP10 family.</text>
</comment>
<dbReference type="GO" id="GO:0006364">
    <property type="term" value="P:rRNA processing"/>
    <property type="evidence" value="ECO:0007669"/>
    <property type="project" value="UniProtKB-KW"/>
</dbReference>
<dbReference type="HOGENOM" id="CLU_011271_2_0_1"/>
<proteinExistence type="inferred from homology"/>
<feature type="compositionally biased region" description="Basic and acidic residues" evidence="7">
    <location>
        <begin position="720"/>
        <end position="734"/>
    </location>
</feature>
<feature type="region of interest" description="Disordered" evidence="7">
    <location>
        <begin position="789"/>
        <end position="823"/>
    </location>
</feature>
<evidence type="ECO:0000256" key="7">
    <source>
        <dbReference type="SAM" id="MobiDB-lite"/>
    </source>
</evidence>
<dbReference type="GO" id="GO:0005732">
    <property type="term" value="C:sno(s)RNA-containing ribonucleoprotein complex"/>
    <property type="evidence" value="ECO:0007669"/>
    <property type="project" value="InterPro"/>
</dbReference>
<sequence>MSSEMADYGAAPIEDMELPKELSCLVELVESRPESFATGDDTIQAAALDATRYMFNLAVGSEARAEGYINGLLNSIKPEDGGPVTRSKAAETQNDGKKNTKNRGKRSTPSASPSPPLPAVVSIPQFTRTPLQSLYMDGMNADQIWAQLELRTKMVCEVLTTMVVEEPVDDEEEELRRKRMLEEDEEDENGDEELSDEDMEYVDGDEMESESEDEESEEESDDGNSSQLGEGLEDLRPGSDEEDEDEEDEDEGLDLDRRGPVTRPKKGKGRPAHPTLDDGFFSIDEFNRETEQMEALSASRGKLDEDSDDSNEGDVSEHVDFSRPVDDGPNFEEEDEDEGRSNPFYRDFFAPPPRAPNPPNKKKLRTGSASARNGLGPASPPPPAKSIKDRVVRFNESVRVKNIKSERNKLSLAELYERAKELDEDEMDFDEDAWGEGGEGSDEEDDEDEEGEDDEMDEEGFEGFDAESDEDESGEESADESEDGLETMERLKDDLFAEDEDEEGAHMSTHEKRMADLAEQIASLETENVGPKDWTLMGEASARGRPQNSLLEEDLEYERSTGKAAPVITEESIKSLEDLIKGRIMEGRYDDVVRRREEKDKPFLPSRMFELEGKQSARSLAQIYEDEYTAAATGDSSIIDDRDGKLAKEHQEIERIWGEISYKLDALCNVHFTPKQPKAVISTISNIASTSMESALPTTASTSTLLAPEEILAPKATMRSKSELTPQEKRAARTKERKTRKKQRAALDKAVDKFARKGKAPKNVKEAKSVALEGLVKNGRGITVVGKEKAGVKGGTKGKAAKKAQSGRASSTIVTSSGHSFKL</sequence>
<feature type="compositionally biased region" description="Acidic residues" evidence="7">
    <location>
        <begin position="240"/>
        <end position="253"/>
    </location>
</feature>
<dbReference type="EMBL" id="KL198037">
    <property type="protein sequence ID" value="KDQ14483.1"/>
    <property type="molecule type" value="Genomic_DNA"/>
</dbReference>
<feature type="region of interest" description="Disordered" evidence="7">
    <location>
        <begin position="74"/>
        <end position="121"/>
    </location>
</feature>
<evidence type="ECO:0000256" key="2">
    <source>
        <dbReference type="ARBA" id="ARBA00022517"/>
    </source>
</evidence>
<dbReference type="Pfam" id="PF04006">
    <property type="entry name" value="Mpp10"/>
    <property type="match status" value="2"/>
</dbReference>
<evidence type="ECO:0000256" key="4">
    <source>
        <dbReference type="ARBA" id="ARBA00023242"/>
    </source>
</evidence>
<feature type="region of interest" description="Disordered" evidence="7">
    <location>
        <begin position="715"/>
        <end position="764"/>
    </location>
</feature>
<feature type="compositionally biased region" description="Acidic residues" evidence="7">
    <location>
        <begin position="329"/>
        <end position="338"/>
    </location>
</feature>
<feature type="compositionally biased region" description="Pro residues" evidence="7">
    <location>
        <begin position="350"/>
        <end position="359"/>
    </location>
</feature>
<reference evidence="9" key="1">
    <citation type="journal article" date="2014" name="Proc. Natl. Acad. Sci. U.S.A.">
        <title>Extensive sampling of basidiomycete genomes demonstrates inadequacy of the white-rot/brown-rot paradigm for wood decay fungi.</title>
        <authorList>
            <person name="Riley R."/>
            <person name="Salamov A.A."/>
            <person name="Brown D.W."/>
            <person name="Nagy L.G."/>
            <person name="Floudas D."/>
            <person name="Held B.W."/>
            <person name="Levasseur A."/>
            <person name="Lombard V."/>
            <person name="Morin E."/>
            <person name="Otillar R."/>
            <person name="Lindquist E.A."/>
            <person name="Sun H."/>
            <person name="LaButti K.M."/>
            <person name="Schmutz J."/>
            <person name="Jabbour D."/>
            <person name="Luo H."/>
            <person name="Baker S.E."/>
            <person name="Pisabarro A.G."/>
            <person name="Walton J.D."/>
            <person name="Blanchette R.A."/>
            <person name="Henrissat B."/>
            <person name="Martin F."/>
            <person name="Cullen D."/>
            <person name="Hibbett D.S."/>
            <person name="Grigoriev I.V."/>
        </authorList>
    </citation>
    <scope>NUCLEOTIDE SEQUENCE [LARGE SCALE GENOMIC DNA]</scope>
    <source>
        <strain evidence="9">FD-172 SS1</strain>
    </source>
</reference>
<protein>
    <submittedName>
        <fullName evidence="8">Uncharacterized protein</fullName>
    </submittedName>
</protein>
<feature type="region of interest" description="Disordered" evidence="7">
    <location>
        <begin position="539"/>
        <end position="563"/>
    </location>
</feature>
<evidence type="ECO:0000256" key="1">
    <source>
        <dbReference type="ARBA" id="ARBA00004604"/>
    </source>
</evidence>
<keyword evidence="2" id="KW-0690">Ribosome biogenesis</keyword>
<dbReference type="GO" id="GO:0034457">
    <property type="term" value="C:Mpp10 complex"/>
    <property type="evidence" value="ECO:0007669"/>
    <property type="project" value="InterPro"/>
</dbReference>
<feature type="compositionally biased region" description="Acidic residues" evidence="7">
    <location>
        <begin position="422"/>
        <end position="486"/>
    </location>
</feature>
<dbReference type="PANTHER" id="PTHR17039:SF0">
    <property type="entry name" value="U3 SMALL NUCLEOLAR RIBONUCLEOPROTEIN PROTEIN MPP10"/>
    <property type="match status" value="1"/>
</dbReference>
<evidence type="ECO:0000256" key="6">
    <source>
        <dbReference type="ARBA" id="ARBA00029455"/>
    </source>
</evidence>
<feature type="compositionally biased region" description="Basic residues" evidence="7">
    <location>
        <begin position="735"/>
        <end position="744"/>
    </location>
</feature>
<keyword evidence="3" id="KW-0698">rRNA processing</keyword>
<dbReference type="InParanoid" id="A0A067MFC5"/>